<gene>
    <name evidence="14" type="ORF">Cgig2_012169</name>
</gene>
<evidence type="ECO:0000256" key="5">
    <source>
        <dbReference type="ARBA" id="ARBA00022723"/>
    </source>
</evidence>
<evidence type="ECO:0000256" key="7">
    <source>
        <dbReference type="ARBA" id="ARBA00022842"/>
    </source>
</evidence>
<dbReference type="Gene3D" id="3.60.40.10">
    <property type="entry name" value="PPM-type phosphatase domain"/>
    <property type="match status" value="1"/>
</dbReference>
<dbReference type="PROSITE" id="PS01032">
    <property type="entry name" value="PPM_1"/>
    <property type="match status" value="1"/>
</dbReference>
<dbReference type="AlphaFoldDB" id="A0A9Q1KT08"/>
<dbReference type="Pfam" id="PF00481">
    <property type="entry name" value="PP2C"/>
    <property type="match status" value="1"/>
</dbReference>
<dbReference type="EMBL" id="JAKOGI010000029">
    <property type="protein sequence ID" value="KAJ8448525.1"/>
    <property type="molecule type" value="Genomic_DNA"/>
</dbReference>
<dbReference type="InterPro" id="IPR036457">
    <property type="entry name" value="PPM-type-like_dom_sf"/>
</dbReference>
<keyword evidence="7" id="KW-0460">Magnesium</keyword>
<keyword evidence="8 12" id="KW-0904">Protein phosphatase</keyword>
<comment type="similarity">
    <text evidence="3 12">Belongs to the PP2C family.</text>
</comment>
<evidence type="ECO:0000256" key="1">
    <source>
        <dbReference type="ARBA" id="ARBA00001936"/>
    </source>
</evidence>
<evidence type="ECO:0000256" key="12">
    <source>
        <dbReference type="RuleBase" id="RU003465"/>
    </source>
</evidence>
<dbReference type="InterPro" id="IPR015655">
    <property type="entry name" value="PP2C"/>
</dbReference>
<evidence type="ECO:0000256" key="9">
    <source>
        <dbReference type="ARBA" id="ARBA00023211"/>
    </source>
</evidence>
<evidence type="ECO:0000256" key="2">
    <source>
        <dbReference type="ARBA" id="ARBA00001946"/>
    </source>
</evidence>
<protein>
    <recommendedName>
        <fullName evidence="4">protein-serine/threonine phosphatase</fullName>
        <ecNumber evidence="4">3.1.3.16</ecNumber>
    </recommendedName>
</protein>
<evidence type="ECO:0000256" key="4">
    <source>
        <dbReference type="ARBA" id="ARBA00013081"/>
    </source>
</evidence>
<comment type="catalytic activity">
    <reaction evidence="10">
        <text>O-phospho-L-seryl-[protein] + H2O = L-seryl-[protein] + phosphate</text>
        <dbReference type="Rhea" id="RHEA:20629"/>
        <dbReference type="Rhea" id="RHEA-COMP:9863"/>
        <dbReference type="Rhea" id="RHEA-COMP:11604"/>
        <dbReference type="ChEBI" id="CHEBI:15377"/>
        <dbReference type="ChEBI" id="CHEBI:29999"/>
        <dbReference type="ChEBI" id="CHEBI:43474"/>
        <dbReference type="ChEBI" id="CHEBI:83421"/>
        <dbReference type="EC" id="3.1.3.16"/>
    </reaction>
</comment>
<dbReference type="SUPFAM" id="SSF81606">
    <property type="entry name" value="PP2C-like"/>
    <property type="match status" value="1"/>
</dbReference>
<sequence>MFSGVRKTATACWRPVRRYVRMNRDDNTSIHSTNYDDDSASGCRSGAGAGSDVDAFAGDEPLLWSRDLEKHFLGEFSFAVFQANEVIEDHSQVETGRDATFVGVYDGHGGPEASRFISDHLFLHLISGFSLSLLLKHARDSRDISEEVIKSALSATEDGFLTLVTRTYPLKPVMAAIGSCCLVGVIWKGTLYVANLGDSRAVMGTLGRSNKIVAEQLTKEHNACMEEVRQELRSTHPDDSSILVMRQGVWRIKGIIQVSRSIGDAYLKRPGLALDPSFPRFHSSEPIRRPVLTAEPSIYTQVLQPNNRFVIFASDGLWEHLSNQEAVEIVHNNPRAGIAKRLVKTALERVAMKMNIRYEELRKVEKGERRKYHDDITVVVLFLDHELMNEKITVPVPELSVQGFVDTAGPSKFSLLQKKPEFPVS</sequence>
<evidence type="ECO:0000256" key="3">
    <source>
        <dbReference type="ARBA" id="ARBA00006702"/>
    </source>
</evidence>
<dbReference type="Proteomes" id="UP001153076">
    <property type="component" value="Unassembled WGS sequence"/>
</dbReference>
<evidence type="ECO:0000256" key="11">
    <source>
        <dbReference type="ARBA" id="ARBA00048336"/>
    </source>
</evidence>
<evidence type="ECO:0000256" key="10">
    <source>
        <dbReference type="ARBA" id="ARBA00047761"/>
    </source>
</evidence>
<dbReference type="InterPro" id="IPR000222">
    <property type="entry name" value="PP2C_BS"/>
</dbReference>
<dbReference type="EC" id="3.1.3.16" evidence="4"/>
<dbReference type="GO" id="GO:0004722">
    <property type="term" value="F:protein serine/threonine phosphatase activity"/>
    <property type="evidence" value="ECO:0007669"/>
    <property type="project" value="UniProtKB-EC"/>
</dbReference>
<dbReference type="SMART" id="SM00332">
    <property type="entry name" value="PP2Cc"/>
    <property type="match status" value="1"/>
</dbReference>
<dbReference type="InterPro" id="IPR001932">
    <property type="entry name" value="PPM-type_phosphatase-like_dom"/>
</dbReference>
<dbReference type="CDD" id="cd00143">
    <property type="entry name" value="PP2Cc"/>
    <property type="match status" value="1"/>
</dbReference>
<accession>A0A9Q1KT08</accession>
<organism evidence="14 15">
    <name type="scientific">Carnegiea gigantea</name>
    <dbReference type="NCBI Taxonomy" id="171969"/>
    <lineage>
        <taxon>Eukaryota</taxon>
        <taxon>Viridiplantae</taxon>
        <taxon>Streptophyta</taxon>
        <taxon>Embryophyta</taxon>
        <taxon>Tracheophyta</taxon>
        <taxon>Spermatophyta</taxon>
        <taxon>Magnoliopsida</taxon>
        <taxon>eudicotyledons</taxon>
        <taxon>Gunneridae</taxon>
        <taxon>Pentapetalae</taxon>
        <taxon>Caryophyllales</taxon>
        <taxon>Cactineae</taxon>
        <taxon>Cactaceae</taxon>
        <taxon>Cactoideae</taxon>
        <taxon>Echinocereeae</taxon>
        <taxon>Carnegiea</taxon>
    </lineage>
</organism>
<keyword evidence="5" id="KW-0479">Metal-binding</keyword>
<proteinExistence type="inferred from homology"/>
<name>A0A9Q1KT08_9CARY</name>
<evidence type="ECO:0000256" key="6">
    <source>
        <dbReference type="ARBA" id="ARBA00022801"/>
    </source>
</evidence>
<feature type="domain" description="PPM-type phosphatase" evidence="13">
    <location>
        <begin position="75"/>
        <end position="383"/>
    </location>
</feature>
<dbReference type="PANTHER" id="PTHR47992">
    <property type="entry name" value="PROTEIN PHOSPHATASE"/>
    <property type="match status" value="1"/>
</dbReference>
<reference evidence="14" key="1">
    <citation type="submission" date="2022-04" db="EMBL/GenBank/DDBJ databases">
        <title>Carnegiea gigantea Genome sequencing and assembly v2.</title>
        <authorList>
            <person name="Copetti D."/>
            <person name="Sanderson M.J."/>
            <person name="Burquez A."/>
            <person name="Wojciechowski M.F."/>
        </authorList>
    </citation>
    <scope>NUCLEOTIDE SEQUENCE</scope>
    <source>
        <strain evidence="14">SGP5-SGP5p</strain>
        <tissue evidence="14">Aerial part</tissue>
    </source>
</reference>
<evidence type="ECO:0000259" key="13">
    <source>
        <dbReference type="PROSITE" id="PS51746"/>
    </source>
</evidence>
<comment type="cofactor">
    <cofactor evidence="1">
        <name>Mn(2+)</name>
        <dbReference type="ChEBI" id="CHEBI:29035"/>
    </cofactor>
</comment>
<dbReference type="OrthoDB" id="420076at2759"/>
<evidence type="ECO:0000313" key="14">
    <source>
        <dbReference type="EMBL" id="KAJ8448525.1"/>
    </source>
</evidence>
<keyword evidence="15" id="KW-1185">Reference proteome</keyword>
<comment type="cofactor">
    <cofactor evidence="2">
        <name>Mg(2+)</name>
        <dbReference type="ChEBI" id="CHEBI:18420"/>
    </cofactor>
</comment>
<dbReference type="FunFam" id="3.60.40.10:FF:000020">
    <property type="entry name" value="Probable protein phosphatase 2C 42"/>
    <property type="match status" value="1"/>
</dbReference>
<evidence type="ECO:0000313" key="15">
    <source>
        <dbReference type="Proteomes" id="UP001153076"/>
    </source>
</evidence>
<evidence type="ECO:0000256" key="8">
    <source>
        <dbReference type="ARBA" id="ARBA00022912"/>
    </source>
</evidence>
<keyword evidence="6 12" id="KW-0378">Hydrolase</keyword>
<comment type="caution">
    <text evidence="14">The sequence shown here is derived from an EMBL/GenBank/DDBJ whole genome shotgun (WGS) entry which is preliminary data.</text>
</comment>
<keyword evidence="9" id="KW-0464">Manganese</keyword>
<dbReference type="PROSITE" id="PS51746">
    <property type="entry name" value="PPM_2"/>
    <property type="match status" value="1"/>
</dbReference>
<dbReference type="GO" id="GO:0046872">
    <property type="term" value="F:metal ion binding"/>
    <property type="evidence" value="ECO:0007669"/>
    <property type="project" value="UniProtKB-KW"/>
</dbReference>
<comment type="catalytic activity">
    <reaction evidence="11">
        <text>O-phospho-L-threonyl-[protein] + H2O = L-threonyl-[protein] + phosphate</text>
        <dbReference type="Rhea" id="RHEA:47004"/>
        <dbReference type="Rhea" id="RHEA-COMP:11060"/>
        <dbReference type="Rhea" id="RHEA-COMP:11605"/>
        <dbReference type="ChEBI" id="CHEBI:15377"/>
        <dbReference type="ChEBI" id="CHEBI:30013"/>
        <dbReference type="ChEBI" id="CHEBI:43474"/>
        <dbReference type="ChEBI" id="CHEBI:61977"/>
        <dbReference type="EC" id="3.1.3.16"/>
    </reaction>
</comment>